<evidence type="ECO:0000313" key="1">
    <source>
        <dbReference type="EMBL" id="UVC50169.1"/>
    </source>
</evidence>
<sequence length="214" mass="25053">MLYRRYYSIKPIPPKEKRLKLIPPEPKATTGFRGNHNHGRKLYDQVYPTTKVPTVFLPRYPLDWRNAGRFIITSGLGRIECIRIYRHPHSLNYQTSSHCGTICAATCCKSQFKCLCSLRSSDLNDHISYIDSLLTSYKAPVDTKKPLFSVLNYVPKKNSLLSNQLLKSHSSNNYKILKKTYKYSVFDDREFVSTSEYEHLLPRRQNYNIFDFKQ</sequence>
<evidence type="ECO:0000313" key="2">
    <source>
        <dbReference type="Proteomes" id="UP000244811"/>
    </source>
</evidence>
<protein>
    <submittedName>
        <fullName evidence="1">Uncharacterized protein</fullName>
    </submittedName>
</protein>
<name>A0A976SJQ6_THEOR</name>
<dbReference type="Proteomes" id="UP000244811">
    <property type="component" value="Chromosome 4"/>
</dbReference>
<proteinExistence type="predicted"/>
<organism evidence="1 2">
    <name type="scientific">Theileria orientalis</name>
    <dbReference type="NCBI Taxonomy" id="68886"/>
    <lineage>
        <taxon>Eukaryota</taxon>
        <taxon>Sar</taxon>
        <taxon>Alveolata</taxon>
        <taxon>Apicomplexa</taxon>
        <taxon>Aconoidasida</taxon>
        <taxon>Piroplasmida</taxon>
        <taxon>Theileriidae</taxon>
        <taxon>Theileria</taxon>
    </lineage>
</organism>
<dbReference type="AlphaFoldDB" id="A0A976SJQ6"/>
<dbReference type="EMBL" id="CP056072">
    <property type="protein sequence ID" value="UVC50169.1"/>
    <property type="molecule type" value="Genomic_DNA"/>
</dbReference>
<accession>A0A976SJQ6</accession>
<gene>
    <name evidence="1" type="ORF">MACK_004039</name>
</gene>
<reference evidence="1" key="1">
    <citation type="submission" date="2022-07" db="EMBL/GenBank/DDBJ databases">
        <title>Evaluation of T. orientalis genome assembly methods using nanopore sequencing and analysis of variation between genomes.</title>
        <authorList>
            <person name="Yam J."/>
            <person name="Micallef M.L."/>
            <person name="Liu M."/>
            <person name="Djordjevic S.P."/>
            <person name="Bogema D.R."/>
            <person name="Jenkins C."/>
        </authorList>
    </citation>
    <scope>NUCLEOTIDE SEQUENCE</scope>
    <source>
        <strain evidence="1">Goon Nure</strain>
    </source>
</reference>